<dbReference type="GO" id="GO:0043565">
    <property type="term" value="F:sequence-specific DNA binding"/>
    <property type="evidence" value="ECO:0007669"/>
    <property type="project" value="InterPro"/>
</dbReference>
<comment type="caution">
    <text evidence="1">The sequence shown here is derived from an EMBL/GenBank/DDBJ whole genome shotgun (WGS) entry which is preliminary data.</text>
</comment>
<accession>A0A0F8Z7A5</accession>
<dbReference type="Gene3D" id="1.20.58.2140">
    <property type="match status" value="1"/>
</dbReference>
<proteinExistence type="predicted"/>
<organism evidence="1">
    <name type="scientific">marine sediment metagenome</name>
    <dbReference type="NCBI Taxonomy" id="412755"/>
    <lineage>
        <taxon>unclassified sequences</taxon>
        <taxon>metagenomes</taxon>
        <taxon>ecological metagenomes</taxon>
    </lineage>
</organism>
<gene>
    <name evidence="1" type="ORF">LCGC14_2809230</name>
</gene>
<sequence>MNTDRLDEIAESAREHFTAKHGAREKALPLCRETVRCSANAIRCVHRRDFAAAAELIVRAAANLKEMDSALAQHPDILNAGYVHDAQKEYVEAATTLALIAGRPLPSPDDLGVLAAAYMNGIAETIGELRRHLLDSLREGDVPHCEDTLGAMGDIYDVLVTMDFPEAVTSGLRRSTDAMRGILERTRGDFTMAAVQRELEEKLDEFGKRLAN</sequence>
<dbReference type="SUPFAM" id="SSF74784">
    <property type="entry name" value="Translin"/>
    <property type="match status" value="1"/>
</dbReference>
<dbReference type="EMBL" id="LAZR01052938">
    <property type="protein sequence ID" value="KKK81855.1"/>
    <property type="molecule type" value="Genomic_DNA"/>
</dbReference>
<protein>
    <recommendedName>
        <fullName evidence="2">Haloacid dehalogenase</fullName>
    </recommendedName>
</protein>
<evidence type="ECO:0008006" key="2">
    <source>
        <dbReference type="Google" id="ProtNLM"/>
    </source>
</evidence>
<reference evidence="1" key="1">
    <citation type="journal article" date="2015" name="Nature">
        <title>Complex archaea that bridge the gap between prokaryotes and eukaryotes.</title>
        <authorList>
            <person name="Spang A."/>
            <person name="Saw J.H."/>
            <person name="Jorgensen S.L."/>
            <person name="Zaremba-Niedzwiedzka K."/>
            <person name="Martijn J."/>
            <person name="Lind A.E."/>
            <person name="van Eijk R."/>
            <person name="Schleper C."/>
            <person name="Guy L."/>
            <person name="Ettema T.J."/>
        </authorList>
    </citation>
    <scope>NUCLEOTIDE SEQUENCE</scope>
</reference>
<dbReference type="InterPro" id="IPR036081">
    <property type="entry name" value="Translin_sf"/>
</dbReference>
<evidence type="ECO:0000313" key="1">
    <source>
        <dbReference type="EMBL" id="KKK81855.1"/>
    </source>
</evidence>
<dbReference type="CDD" id="cd14820">
    <property type="entry name" value="TRAX"/>
    <property type="match status" value="1"/>
</dbReference>
<dbReference type="AlphaFoldDB" id="A0A0F8Z7A5"/>
<name>A0A0F8Z7A5_9ZZZZ</name>